<feature type="transmembrane region" description="Helical" evidence="7">
    <location>
        <begin position="87"/>
        <end position="112"/>
    </location>
</feature>
<evidence type="ECO:0000256" key="3">
    <source>
        <dbReference type="ARBA" id="ARBA00022448"/>
    </source>
</evidence>
<dbReference type="GO" id="GO:1902600">
    <property type="term" value="P:proton transmembrane transport"/>
    <property type="evidence" value="ECO:0007669"/>
    <property type="project" value="InterPro"/>
</dbReference>
<feature type="transmembrane region" description="Helical" evidence="7">
    <location>
        <begin position="118"/>
        <end position="136"/>
    </location>
</feature>
<dbReference type="PANTHER" id="PTHR42751:SF6">
    <property type="entry name" value="CONSERVED INTEGRAL MEMBRANE TRANSPORT PROTEIN-RELATED"/>
    <property type="match status" value="1"/>
</dbReference>
<sequence>MTDIPFNLLLDALVFLLFPLFGGYLAARYKISPLIGYIVGGIFLQVVFGGRLPKDFINNFSILGLVLLIFTIGLETNFQTIKRFGKFVFLGGLLQIFVSAIFIFALSLFFNFSLLESLFFGFAFALSSTAVVSKIIQEKGEENSLIGGLAIGILIFQDIAFIPLLIIFSSFGKSDSAFLLIQNVAKNSLKAVLVLVIVYYVGQKLIPLIFNRIAKVSREVLNLFIVVFIIASLSFFSFLGLSSLLAAFVAGILLGQTLEHYHIFSQIRPMRDLLAIVFFVFLGLSIEPAFIVGHIIPIVLFALLVILIKIVVVAGIYLTFKFHSRTAFSLSFFLFQIGEDAFILFFQGRNIEAISQDTYHFAISVVLLTLLITPLMIAKKDIFYKAIRKFTKNYLPFLEKYIVFNFDREPANIDILPLKNHVIICGYGRIGSYIGRALTLANIPFIAIDYNFHTVERTKKEGVNIIYGDPTDIDVLDYGQCERANALISAVPESFSQEMIIFNAKRLNPKLIIFTRVHQERELRRMKDLGVEVVVQPEFEASLSIVRRILYRRGFDREEIARKIKRLKIEHGMI</sequence>
<feature type="transmembrane region" description="Helical" evidence="7">
    <location>
        <begin position="148"/>
        <end position="171"/>
    </location>
</feature>
<name>A0A1F7H1R8_9BACT</name>
<comment type="similarity">
    <text evidence="2">Belongs to the monovalent cation:proton antiporter 2 (CPA2) transporter (TC 2.A.37) family.</text>
</comment>
<dbReference type="Pfam" id="PF02254">
    <property type="entry name" value="TrkA_N"/>
    <property type="match status" value="1"/>
</dbReference>
<accession>A0A1F7H1R8</accession>
<dbReference type="GO" id="GO:0015297">
    <property type="term" value="F:antiporter activity"/>
    <property type="evidence" value="ECO:0007669"/>
    <property type="project" value="InterPro"/>
</dbReference>
<feature type="transmembrane region" description="Helical" evidence="7">
    <location>
        <begin position="273"/>
        <end position="292"/>
    </location>
</feature>
<feature type="transmembrane region" description="Helical" evidence="7">
    <location>
        <begin position="6"/>
        <end position="27"/>
    </location>
</feature>
<feature type="transmembrane region" description="Helical" evidence="7">
    <location>
        <begin position="34"/>
        <end position="50"/>
    </location>
</feature>
<evidence type="ECO:0000313" key="10">
    <source>
        <dbReference type="Proteomes" id="UP000177913"/>
    </source>
</evidence>
<feature type="transmembrane region" description="Helical" evidence="7">
    <location>
        <begin position="191"/>
        <end position="213"/>
    </location>
</feature>
<comment type="subcellular location">
    <subcellularLocation>
        <location evidence="1">Membrane</location>
        <topology evidence="1">Multi-pass membrane protein</topology>
    </subcellularLocation>
</comment>
<evidence type="ECO:0000259" key="8">
    <source>
        <dbReference type="PROSITE" id="PS51201"/>
    </source>
</evidence>
<protein>
    <recommendedName>
        <fullName evidence="8">RCK N-terminal domain-containing protein</fullName>
    </recommendedName>
</protein>
<evidence type="ECO:0000256" key="6">
    <source>
        <dbReference type="ARBA" id="ARBA00023136"/>
    </source>
</evidence>
<dbReference type="InterPro" id="IPR036291">
    <property type="entry name" value="NAD(P)-bd_dom_sf"/>
</dbReference>
<keyword evidence="3" id="KW-0813">Transport</keyword>
<dbReference type="Gene3D" id="1.20.1530.20">
    <property type="match status" value="1"/>
</dbReference>
<evidence type="ECO:0000256" key="7">
    <source>
        <dbReference type="SAM" id="Phobius"/>
    </source>
</evidence>
<feature type="transmembrane region" description="Helical" evidence="7">
    <location>
        <begin position="220"/>
        <end position="238"/>
    </location>
</feature>
<keyword evidence="6 7" id="KW-0472">Membrane</keyword>
<evidence type="ECO:0000256" key="2">
    <source>
        <dbReference type="ARBA" id="ARBA00005551"/>
    </source>
</evidence>
<evidence type="ECO:0000256" key="4">
    <source>
        <dbReference type="ARBA" id="ARBA00022692"/>
    </source>
</evidence>
<feature type="transmembrane region" description="Helical" evidence="7">
    <location>
        <begin position="358"/>
        <end position="378"/>
    </location>
</feature>
<organism evidence="9 10">
    <name type="scientific">Candidatus Roizmanbacteria bacterium RIFCSPHIGHO2_02_FULL_38_11</name>
    <dbReference type="NCBI Taxonomy" id="1802039"/>
    <lineage>
        <taxon>Bacteria</taxon>
        <taxon>Candidatus Roizmaniibacteriota</taxon>
    </lineage>
</organism>
<dbReference type="GO" id="GO:0016020">
    <property type="term" value="C:membrane"/>
    <property type="evidence" value="ECO:0007669"/>
    <property type="project" value="UniProtKB-SubCell"/>
</dbReference>
<evidence type="ECO:0000256" key="1">
    <source>
        <dbReference type="ARBA" id="ARBA00004141"/>
    </source>
</evidence>
<dbReference type="PROSITE" id="PS51201">
    <property type="entry name" value="RCK_N"/>
    <property type="match status" value="1"/>
</dbReference>
<dbReference type="SUPFAM" id="SSF51735">
    <property type="entry name" value="NAD(P)-binding Rossmann-fold domains"/>
    <property type="match status" value="1"/>
</dbReference>
<feature type="transmembrane region" description="Helical" evidence="7">
    <location>
        <begin position="327"/>
        <end position="346"/>
    </location>
</feature>
<keyword evidence="4 7" id="KW-0812">Transmembrane</keyword>
<feature type="transmembrane region" description="Helical" evidence="7">
    <location>
        <begin position="298"/>
        <end position="320"/>
    </location>
</feature>
<comment type="caution">
    <text evidence="9">The sequence shown here is derived from an EMBL/GenBank/DDBJ whole genome shotgun (WGS) entry which is preliminary data.</text>
</comment>
<dbReference type="Gene3D" id="3.40.50.720">
    <property type="entry name" value="NAD(P)-binding Rossmann-like Domain"/>
    <property type="match status" value="1"/>
</dbReference>
<reference evidence="9 10" key="1">
    <citation type="journal article" date="2016" name="Nat. Commun.">
        <title>Thousands of microbial genomes shed light on interconnected biogeochemical processes in an aquifer system.</title>
        <authorList>
            <person name="Anantharaman K."/>
            <person name="Brown C.T."/>
            <person name="Hug L.A."/>
            <person name="Sharon I."/>
            <person name="Castelle C.J."/>
            <person name="Probst A.J."/>
            <person name="Thomas B.C."/>
            <person name="Singh A."/>
            <person name="Wilkins M.J."/>
            <person name="Karaoz U."/>
            <person name="Brodie E.L."/>
            <person name="Williams K.H."/>
            <person name="Hubbard S.S."/>
            <person name="Banfield J.F."/>
        </authorList>
    </citation>
    <scope>NUCLEOTIDE SEQUENCE [LARGE SCALE GENOMIC DNA]</scope>
</reference>
<dbReference type="EMBL" id="MFZO01000011">
    <property type="protein sequence ID" value="OGK25390.1"/>
    <property type="molecule type" value="Genomic_DNA"/>
</dbReference>
<dbReference type="Proteomes" id="UP000177913">
    <property type="component" value="Unassembled WGS sequence"/>
</dbReference>
<evidence type="ECO:0000256" key="5">
    <source>
        <dbReference type="ARBA" id="ARBA00022989"/>
    </source>
</evidence>
<keyword evidence="5 7" id="KW-1133">Transmembrane helix</keyword>
<dbReference type="PANTHER" id="PTHR42751">
    <property type="entry name" value="SODIUM/HYDROGEN EXCHANGER FAMILY/TRKA DOMAIN PROTEIN"/>
    <property type="match status" value="1"/>
</dbReference>
<feature type="transmembrane region" description="Helical" evidence="7">
    <location>
        <begin position="56"/>
        <end position="75"/>
    </location>
</feature>
<dbReference type="InterPro" id="IPR038770">
    <property type="entry name" value="Na+/solute_symporter_sf"/>
</dbReference>
<dbReference type="GO" id="GO:0006813">
    <property type="term" value="P:potassium ion transport"/>
    <property type="evidence" value="ECO:0007669"/>
    <property type="project" value="InterPro"/>
</dbReference>
<dbReference type="Pfam" id="PF00999">
    <property type="entry name" value="Na_H_Exchanger"/>
    <property type="match status" value="1"/>
</dbReference>
<dbReference type="InterPro" id="IPR006153">
    <property type="entry name" value="Cation/H_exchanger_TM"/>
</dbReference>
<evidence type="ECO:0000313" key="9">
    <source>
        <dbReference type="EMBL" id="OGK25390.1"/>
    </source>
</evidence>
<proteinExistence type="inferred from homology"/>
<dbReference type="InterPro" id="IPR003148">
    <property type="entry name" value="RCK_N"/>
</dbReference>
<feature type="domain" description="RCK N-terminal" evidence="8">
    <location>
        <begin position="419"/>
        <end position="535"/>
    </location>
</feature>
<dbReference type="AlphaFoldDB" id="A0A1F7H1R8"/>
<gene>
    <name evidence="9" type="ORF">A3C25_04655</name>
</gene>